<proteinExistence type="inferred from homology"/>
<evidence type="ECO:0000256" key="1">
    <source>
        <dbReference type="ARBA" id="ARBA00004418"/>
    </source>
</evidence>
<accession>A0A4U9CXS2</accession>
<dbReference type="Pfam" id="PF13531">
    <property type="entry name" value="SBP_bac_11"/>
    <property type="match status" value="1"/>
</dbReference>
<evidence type="ECO:0000313" key="7">
    <source>
        <dbReference type="EMBL" id="VTN10729.1"/>
    </source>
</evidence>
<evidence type="ECO:0000256" key="5">
    <source>
        <dbReference type="ARBA" id="ARBA00022764"/>
    </source>
</evidence>
<dbReference type="GO" id="GO:0140104">
    <property type="term" value="F:molecular carrier activity"/>
    <property type="evidence" value="ECO:0007669"/>
    <property type="project" value="InterPro"/>
</dbReference>
<organism evidence="7 8">
    <name type="scientific">Raoultella terrigena</name>
    <name type="common">Klebsiella terrigena</name>
    <dbReference type="NCBI Taxonomy" id="577"/>
    <lineage>
        <taxon>Bacteria</taxon>
        <taxon>Pseudomonadati</taxon>
        <taxon>Pseudomonadota</taxon>
        <taxon>Gammaproteobacteria</taxon>
        <taxon>Enterobacterales</taxon>
        <taxon>Enterobacteriaceae</taxon>
        <taxon>Klebsiella/Raoultella group</taxon>
        <taxon>Raoultella</taxon>
    </lineage>
</organism>
<keyword evidence="5" id="KW-0574">Periplasm</keyword>
<name>A0A4U9CXS2_RAOTE</name>
<keyword evidence="3" id="KW-0813">Transport</keyword>
<dbReference type="AlphaFoldDB" id="A0A4U9CXS2"/>
<dbReference type="EMBL" id="CABDVU010000001">
    <property type="protein sequence ID" value="VTN10729.1"/>
    <property type="molecule type" value="Genomic_DNA"/>
</dbReference>
<evidence type="ECO:0000256" key="4">
    <source>
        <dbReference type="ARBA" id="ARBA00022729"/>
    </source>
</evidence>
<sequence length="162" mass="17956">MAVKSLNKGYLALAASVLLVAQAQATELLNSSYDVSRELFAALNPPFEQQWAKDNAGDKLTIKQSHAGSSKQALAILQGLKADVVTYNQVTDVQVLHDKGNLIPADWQSRLPNNSSPFYSTMGFLVRKGNPKNIHDWNDLVRSDVKLIFRTRKHRATRATPI</sequence>
<dbReference type="GO" id="GO:0042597">
    <property type="term" value="C:periplasmic space"/>
    <property type="evidence" value="ECO:0007669"/>
    <property type="project" value="UniProtKB-SubCell"/>
</dbReference>
<evidence type="ECO:0000256" key="3">
    <source>
        <dbReference type="ARBA" id="ARBA00022448"/>
    </source>
</evidence>
<dbReference type="Proteomes" id="UP000339249">
    <property type="component" value="Unassembled WGS sequence"/>
</dbReference>
<feature type="signal peptide" evidence="6">
    <location>
        <begin position="1"/>
        <end position="25"/>
    </location>
</feature>
<comment type="subcellular location">
    <subcellularLocation>
        <location evidence="1">Periplasm</location>
    </subcellularLocation>
</comment>
<dbReference type="NCBIfam" id="TIGR00971">
    <property type="entry name" value="3a0106s03"/>
    <property type="match status" value="1"/>
</dbReference>
<evidence type="ECO:0000256" key="2">
    <source>
        <dbReference type="ARBA" id="ARBA00006099"/>
    </source>
</evidence>
<dbReference type="InterPro" id="IPR005669">
    <property type="entry name" value="Thiosulph/SO4-bd"/>
</dbReference>
<dbReference type="SUPFAM" id="SSF53850">
    <property type="entry name" value="Periplasmic binding protein-like II"/>
    <property type="match status" value="1"/>
</dbReference>
<keyword evidence="4 6" id="KW-0732">Signal</keyword>
<dbReference type="GO" id="GO:1902358">
    <property type="term" value="P:sulfate transmembrane transport"/>
    <property type="evidence" value="ECO:0007669"/>
    <property type="project" value="InterPro"/>
</dbReference>
<evidence type="ECO:0000313" key="8">
    <source>
        <dbReference type="Proteomes" id="UP000339249"/>
    </source>
</evidence>
<dbReference type="PANTHER" id="PTHR30368">
    <property type="entry name" value="SULFATE-BINDING PROTEIN"/>
    <property type="match status" value="1"/>
</dbReference>
<dbReference type="PANTHER" id="PTHR30368:SF1">
    <property type="entry name" value="THIOSULFATE-BINDING PROTEIN"/>
    <property type="match status" value="1"/>
</dbReference>
<feature type="chain" id="PRO_5020243538" evidence="6">
    <location>
        <begin position="26"/>
        <end position="162"/>
    </location>
</feature>
<protein>
    <submittedName>
        <fullName evidence="7">Thiosulfate-binding protein</fullName>
    </submittedName>
</protein>
<comment type="similarity">
    <text evidence="2">Belongs to the prokaryotic sulfate-binding protein family.</text>
</comment>
<gene>
    <name evidence="7" type="primary">cysP_3</name>
    <name evidence="7" type="ORF">NCTC9185_02661</name>
</gene>
<dbReference type="Gene3D" id="3.40.190.10">
    <property type="entry name" value="Periplasmic binding protein-like II"/>
    <property type="match status" value="1"/>
</dbReference>
<evidence type="ECO:0000256" key="6">
    <source>
        <dbReference type="SAM" id="SignalP"/>
    </source>
</evidence>
<reference evidence="7 8" key="1">
    <citation type="submission" date="2019-04" db="EMBL/GenBank/DDBJ databases">
        <authorList>
            <consortium name="Pathogen Informatics"/>
        </authorList>
    </citation>
    <scope>NUCLEOTIDE SEQUENCE [LARGE SCALE GENOMIC DNA]</scope>
    <source>
        <strain evidence="7 8">NCTC9185</strain>
    </source>
</reference>